<sequence>MHSANLNRNYPDVLKGFNTCFLCSSAVETNEHFWTCPNSIDIIMSILKKHELKYRSTIINNVDKEKININEINFAIPIFTNFDSPIISIQDAPDIHCLLIGLVPNCLLQPFKDAKINKKLLKKLLLSFLFYLHHDIYDSLWKARNLKWKEYKKTNGINKKSFLKRPKQQRKKRRTDHDNSTINDRDSYNITNIGYTNPFMTTLRNLDNSTFWIYLTSSNFRHNIPWIHSLSVEFIDSINFDRNLFYYTI</sequence>
<evidence type="ECO:0000313" key="2">
    <source>
        <dbReference type="EMBL" id="PKY52675.1"/>
    </source>
</evidence>
<accession>A0A2I1H1B3</accession>
<dbReference type="EMBL" id="LLXI01001250">
    <property type="protein sequence ID" value="PKY52675.1"/>
    <property type="molecule type" value="Genomic_DNA"/>
</dbReference>
<feature type="compositionally biased region" description="Basic residues" evidence="1">
    <location>
        <begin position="164"/>
        <end position="174"/>
    </location>
</feature>
<dbReference type="VEuPathDB" id="FungiDB:RhiirA1_477658"/>
<dbReference type="Proteomes" id="UP000234323">
    <property type="component" value="Unassembled WGS sequence"/>
</dbReference>
<reference evidence="2 3" key="1">
    <citation type="submission" date="2015-10" db="EMBL/GenBank/DDBJ databases">
        <title>Genome analyses suggest a sexual origin of heterokaryosis in a supposedly ancient asexual fungus.</title>
        <authorList>
            <person name="Ropars J."/>
            <person name="Sedzielewska K."/>
            <person name="Noel J."/>
            <person name="Charron P."/>
            <person name="Farinelli L."/>
            <person name="Marton T."/>
            <person name="Kruger M."/>
            <person name="Pelin A."/>
            <person name="Brachmann A."/>
            <person name="Corradi N."/>
        </authorList>
    </citation>
    <scope>NUCLEOTIDE SEQUENCE [LARGE SCALE GENOMIC DNA]</scope>
    <source>
        <strain evidence="2 3">A4</strain>
    </source>
</reference>
<dbReference type="VEuPathDB" id="FungiDB:RhiirFUN_025188"/>
<evidence type="ECO:0000256" key="1">
    <source>
        <dbReference type="SAM" id="MobiDB-lite"/>
    </source>
</evidence>
<organism evidence="2 3">
    <name type="scientific">Rhizophagus irregularis</name>
    <dbReference type="NCBI Taxonomy" id="588596"/>
    <lineage>
        <taxon>Eukaryota</taxon>
        <taxon>Fungi</taxon>
        <taxon>Fungi incertae sedis</taxon>
        <taxon>Mucoromycota</taxon>
        <taxon>Glomeromycotina</taxon>
        <taxon>Glomeromycetes</taxon>
        <taxon>Glomerales</taxon>
        <taxon>Glomeraceae</taxon>
        <taxon>Rhizophagus</taxon>
    </lineage>
</organism>
<feature type="region of interest" description="Disordered" evidence="1">
    <location>
        <begin position="164"/>
        <end position="183"/>
    </location>
</feature>
<proteinExistence type="predicted"/>
<protein>
    <submittedName>
        <fullName evidence="2">Uncharacterized protein</fullName>
    </submittedName>
</protein>
<gene>
    <name evidence="2" type="ORF">RhiirA4_470465</name>
</gene>
<keyword evidence="3" id="KW-1185">Reference proteome</keyword>
<comment type="caution">
    <text evidence="2">The sequence shown here is derived from an EMBL/GenBank/DDBJ whole genome shotgun (WGS) entry which is preliminary data.</text>
</comment>
<name>A0A2I1H1B3_9GLOM</name>
<evidence type="ECO:0000313" key="3">
    <source>
        <dbReference type="Proteomes" id="UP000234323"/>
    </source>
</evidence>
<dbReference type="AlphaFoldDB" id="A0A2I1H1B3"/>
<dbReference type="VEuPathDB" id="FungiDB:FUN_009988"/>